<dbReference type="InterPro" id="IPR013103">
    <property type="entry name" value="RVT_2"/>
</dbReference>
<protein>
    <submittedName>
        <fullName evidence="3">Reverse transcriptase Ty1/copia-type domain-containing protein</fullName>
    </submittedName>
</protein>
<dbReference type="STRING" id="70415.A0A5S6QUZ0"/>
<keyword evidence="2" id="KW-1185">Reference proteome</keyword>
<organism evidence="2 3">
    <name type="scientific">Trichuris muris</name>
    <name type="common">Mouse whipworm</name>
    <dbReference type="NCBI Taxonomy" id="70415"/>
    <lineage>
        <taxon>Eukaryota</taxon>
        <taxon>Metazoa</taxon>
        <taxon>Ecdysozoa</taxon>
        <taxon>Nematoda</taxon>
        <taxon>Enoplea</taxon>
        <taxon>Dorylaimia</taxon>
        <taxon>Trichinellida</taxon>
        <taxon>Trichuridae</taxon>
        <taxon>Trichuris</taxon>
    </lineage>
</organism>
<dbReference type="PANTHER" id="PTHR11439:SF483">
    <property type="entry name" value="PEPTIDE SYNTHASE GLIP-LIKE, PUTATIVE (AFU_ORTHOLOGUE AFUA_3G12920)-RELATED"/>
    <property type="match status" value="1"/>
</dbReference>
<evidence type="ECO:0000313" key="3">
    <source>
        <dbReference type="WBParaSite" id="TMUE_2000010712.1"/>
    </source>
</evidence>
<dbReference type="WBParaSite" id="TMUE_2000010712.1">
    <property type="protein sequence ID" value="TMUE_2000010712.1"/>
    <property type="gene ID" value="WBGene00301072"/>
</dbReference>
<reference evidence="3" key="1">
    <citation type="submission" date="2019-12" db="UniProtKB">
        <authorList>
            <consortium name="WormBaseParasite"/>
        </authorList>
    </citation>
    <scope>IDENTIFICATION</scope>
</reference>
<dbReference type="CDD" id="cd09272">
    <property type="entry name" value="RNase_HI_RT_Ty1"/>
    <property type="match status" value="1"/>
</dbReference>
<dbReference type="AlphaFoldDB" id="A0A5S6QUZ0"/>
<evidence type="ECO:0000313" key="2">
    <source>
        <dbReference type="Proteomes" id="UP000046395"/>
    </source>
</evidence>
<dbReference type="SUPFAM" id="SSF56672">
    <property type="entry name" value="DNA/RNA polymerases"/>
    <property type="match status" value="1"/>
</dbReference>
<dbReference type="Proteomes" id="UP000046395">
    <property type="component" value="Unassembled WGS sequence"/>
</dbReference>
<sequence>MKAAEEELKCMEELDVWELTDLPPGKKAITVKWVFKAKLNTEGQVDSYKARLVARGFSQRYGQEYDQTFAPVVKHESVRALLAIAAARGLHVRHLDVKCAYLNGKLEEEIYIEQPPGFEVKGQEHKVFRLHKSLYGLKQSARAWNKMVTDTLSKLRFVQGNADQCLFSRPEKNGGRTYVLLYVDDILVVGATSEMTKKVGRQLDKFFRTKDLGDVTNYLGIQIEREGDGSFLLHQQRKIDLMLEQHGMLDCKPAATPMEVGSLSMNEESAAMEDNAQYRQVVGSLLYIATVSRPDITMAVGLLCRHVETPTLADWKSVKRVIRYLSGTKHVKLRLCSSTNLEPQCYVDADWAGDKLDRKSTTGYVFKLGNCTISWASHKQSTVALSSTEAEYIAASHTCRELLWLRQLLQDLSMPADGPIVIFEDNQACIKLVNSNRCNARTKHIDVCHHHVRDLRIQDIMRTIRPASS</sequence>
<dbReference type="Pfam" id="PF07727">
    <property type="entry name" value="RVT_2"/>
    <property type="match status" value="1"/>
</dbReference>
<dbReference type="InterPro" id="IPR043502">
    <property type="entry name" value="DNA/RNA_pol_sf"/>
</dbReference>
<evidence type="ECO:0000259" key="1">
    <source>
        <dbReference type="Pfam" id="PF07727"/>
    </source>
</evidence>
<dbReference type="PANTHER" id="PTHR11439">
    <property type="entry name" value="GAG-POL-RELATED RETROTRANSPOSON"/>
    <property type="match status" value="1"/>
</dbReference>
<proteinExistence type="predicted"/>
<name>A0A5S6QUZ0_TRIMR</name>
<accession>A0A5S6QUZ0</accession>
<feature type="domain" description="Reverse transcriptase Ty1/copia-type" evidence="1">
    <location>
        <begin position="15"/>
        <end position="259"/>
    </location>
</feature>